<dbReference type="AlphaFoldDB" id="A0A0M3V8R0"/>
<organism evidence="2 3">
    <name type="scientific">Psychrobacter urativorans</name>
    <dbReference type="NCBI Taxonomy" id="45610"/>
    <lineage>
        <taxon>Bacteria</taxon>
        <taxon>Pseudomonadati</taxon>
        <taxon>Pseudomonadota</taxon>
        <taxon>Gammaproteobacteria</taxon>
        <taxon>Moraxellales</taxon>
        <taxon>Moraxellaceae</taxon>
        <taxon>Psychrobacter</taxon>
    </lineage>
</organism>
<feature type="transmembrane region" description="Helical" evidence="1">
    <location>
        <begin position="61"/>
        <end position="94"/>
    </location>
</feature>
<dbReference type="Proteomes" id="UP000059847">
    <property type="component" value="Chromosome"/>
</dbReference>
<feature type="transmembrane region" description="Helical" evidence="1">
    <location>
        <begin position="20"/>
        <end position="41"/>
    </location>
</feature>
<dbReference type="OrthoDB" id="6660682at2"/>
<accession>A0A0M3V8R0</accession>
<gene>
    <name evidence="2" type="ORF">AOC03_04125</name>
</gene>
<keyword evidence="3" id="KW-1185">Reference proteome</keyword>
<keyword evidence="1" id="KW-0812">Transmembrane</keyword>
<reference evidence="2 3" key="1">
    <citation type="submission" date="2015-09" db="EMBL/GenBank/DDBJ databases">
        <title>Complete genome of Psychrobacter urativorans R10.10B.</title>
        <authorList>
            <person name="See-Too W.S."/>
            <person name="Chan K.G."/>
        </authorList>
    </citation>
    <scope>NUCLEOTIDE SEQUENCE [LARGE SCALE GENOMIC DNA]</scope>
    <source>
        <strain evidence="2 3">R10.10B</strain>
    </source>
</reference>
<evidence type="ECO:0000256" key="1">
    <source>
        <dbReference type="SAM" id="Phobius"/>
    </source>
</evidence>
<sequence>MDKKLAQPSTNQEPRLFKLVAKIILRIINVGLAVAIGFWLFLASTMGPSYLPNMCTGCLDFWIRMTMVGVGAAIWMATAFWLIWLAWLTFRYIWRIVQRSRKG</sequence>
<dbReference type="KEGG" id="pur:AOC03_04125"/>
<keyword evidence="1" id="KW-0472">Membrane</keyword>
<evidence type="ECO:0000313" key="2">
    <source>
        <dbReference type="EMBL" id="ALF59337.1"/>
    </source>
</evidence>
<dbReference type="EMBL" id="CP012678">
    <property type="protein sequence ID" value="ALF59337.1"/>
    <property type="molecule type" value="Genomic_DNA"/>
</dbReference>
<evidence type="ECO:0000313" key="3">
    <source>
        <dbReference type="Proteomes" id="UP000059847"/>
    </source>
</evidence>
<protein>
    <submittedName>
        <fullName evidence="2">Uncharacterized protein</fullName>
    </submittedName>
</protein>
<keyword evidence="1" id="KW-1133">Transmembrane helix</keyword>
<dbReference type="RefSeq" id="WP_062533723.1">
    <property type="nucleotide sequence ID" value="NZ_CP012678.1"/>
</dbReference>
<name>A0A0M3V8R0_9GAMM</name>
<proteinExistence type="predicted"/>